<keyword evidence="2" id="KW-1185">Reference proteome</keyword>
<sequence length="108" mass="12047">MLSPPTQRTLQSTFKWSSLLLEIPNQEEVGVKILLEKRTAKNVKESIKGDFFFFLIWSIALSPRLECSGTISAHCNLYLPGSSDSPASASQVTEITGTHHHARLIFVF</sequence>
<protein>
    <submittedName>
        <fullName evidence="1">Uncharacterized protein</fullName>
    </submittedName>
</protein>
<dbReference type="AlphaFoldDB" id="A0A5F7ZX30"/>
<reference evidence="1" key="3">
    <citation type="submission" date="2025-08" db="UniProtKB">
        <authorList>
            <consortium name="Ensembl"/>
        </authorList>
    </citation>
    <scope>IDENTIFICATION</scope>
    <source>
        <strain evidence="1">17573</strain>
    </source>
</reference>
<reference evidence="1" key="4">
    <citation type="submission" date="2025-09" db="UniProtKB">
        <authorList>
            <consortium name="Ensembl"/>
        </authorList>
    </citation>
    <scope>IDENTIFICATION</scope>
    <source>
        <strain evidence="1">17573</strain>
    </source>
</reference>
<dbReference type="VEuPathDB" id="HostDB:ENSMMUG00000063235"/>
<dbReference type="InParanoid" id="A0A5F7ZX30"/>
<accession>A0A5F7ZX30</accession>
<evidence type="ECO:0000313" key="1">
    <source>
        <dbReference type="Ensembl" id="ENSMMUP00000070217.1"/>
    </source>
</evidence>
<name>A0A5F7ZX30_MACMU</name>
<dbReference type="PANTHER" id="PTHR12138">
    <property type="entry name" value="PRIMATE-EXPANDED PROTEIN FAMILY"/>
    <property type="match status" value="1"/>
</dbReference>
<organism evidence="1 2">
    <name type="scientific">Macaca mulatta</name>
    <name type="common">Rhesus macaque</name>
    <dbReference type="NCBI Taxonomy" id="9544"/>
    <lineage>
        <taxon>Eukaryota</taxon>
        <taxon>Metazoa</taxon>
        <taxon>Chordata</taxon>
        <taxon>Craniata</taxon>
        <taxon>Vertebrata</taxon>
        <taxon>Euteleostomi</taxon>
        <taxon>Mammalia</taxon>
        <taxon>Eutheria</taxon>
        <taxon>Euarchontoglires</taxon>
        <taxon>Primates</taxon>
        <taxon>Haplorrhini</taxon>
        <taxon>Catarrhini</taxon>
        <taxon>Cercopithecidae</taxon>
        <taxon>Cercopithecinae</taxon>
        <taxon>Macaca</taxon>
    </lineage>
</organism>
<dbReference type="Proteomes" id="UP000006718">
    <property type="component" value="Chromosome 2"/>
</dbReference>
<reference evidence="1" key="2">
    <citation type="submission" date="2019-01" db="EMBL/GenBank/DDBJ databases">
        <authorList>
            <person name="Graves T."/>
            <person name="Eichler E.E."/>
            <person name="Wilson R.K."/>
        </authorList>
    </citation>
    <scope>NUCLEOTIDE SEQUENCE [LARGE SCALE GENOMIC DNA]</scope>
    <source>
        <strain evidence="1">17573</strain>
    </source>
</reference>
<proteinExistence type="predicted"/>
<dbReference type="Ensembl" id="ENSMMUT00000105260.1">
    <property type="protein sequence ID" value="ENSMMUP00000070217.1"/>
    <property type="gene ID" value="ENSMMUG00000063235.1"/>
</dbReference>
<reference evidence="2" key="1">
    <citation type="journal article" date="2007" name="Science">
        <title>Evolutionary and biomedical insights from the rhesus macaque genome.</title>
        <authorList>
            <person name="Gibbs R.A."/>
            <person name="Rogers J."/>
            <person name="Katze M.G."/>
            <person name="Bumgarner R."/>
            <person name="Weinstock G.M."/>
            <person name="Mardis E.R."/>
            <person name="Remington K.A."/>
            <person name="Strausberg R.L."/>
            <person name="Venter J.C."/>
            <person name="Wilson R.K."/>
            <person name="Batzer M.A."/>
            <person name="Bustamante C.D."/>
            <person name="Eichler E.E."/>
            <person name="Hahn M.W."/>
            <person name="Hardison R.C."/>
            <person name="Makova K.D."/>
            <person name="Miller W."/>
            <person name="Milosavljevic A."/>
            <person name="Palermo R.E."/>
            <person name="Siepel A."/>
            <person name="Sikela J.M."/>
            <person name="Attaway T."/>
            <person name="Bell S."/>
            <person name="Bernard K.E."/>
            <person name="Buhay C.J."/>
            <person name="Chandrabose M.N."/>
            <person name="Dao M."/>
            <person name="Davis C."/>
            <person name="Delehaunty K.D."/>
            <person name="Ding Y."/>
            <person name="Dinh H.H."/>
            <person name="Dugan-Rocha S."/>
            <person name="Fulton L.A."/>
            <person name="Gabisi R.A."/>
            <person name="Garner T.T."/>
            <person name="Godfrey J."/>
            <person name="Hawes A.C."/>
            <person name="Hernandez J."/>
            <person name="Hines S."/>
            <person name="Holder M."/>
            <person name="Hume J."/>
            <person name="Jhangiani S.N."/>
            <person name="Joshi V."/>
            <person name="Khan Z.M."/>
            <person name="Kirkness E.F."/>
            <person name="Cree A."/>
            <person name="Fowler R.G."/>
            <person name="Lee S."/>
            <person name="Lewis L.R."/>
            <person name="Li Z."/>
            <person name="Liu Y.-S."/>
            <person name="Moore S.M."/>
            <person name="Muzny D."/>
            <person name="Nazareth L.V."/>
            <person name="Ngo D.N."/>
            <person name="Okwuonu G.O."/>
            <person name="Pai G."/>
            <person name="Parker D."/>
            <person name="Paul H.A."/>
            <person name="Pfannkoch C."/>
            <person name="Pohl C.S."/>
            <person name="Rogers Y.-H.C."/>
            <person name="Ruiz S.J."/>
            <person name="Sabo A."/>
            <person name="Santibanez J."/>
            <person name="Schneider B.W."/>
            <person name="Smith S.M."/>
            <person name="Sodergren E."/>
            <person name="Svatek A.F."/>
            <person name="Utterback T.R."/>
            <person name="Vattathil S."/>
            <person name="Warren W."/>
            <person name="White C.S."/>
            <person name="Chinwalla A.T."/>
            <person name="Feng Y."/>
            <person name="Halpern A.L."/>
            <person name="Hillier L.W."/>
            <person name="Huang X."/>
            <person name="Minx P."/>
            <person name="Nelson J.O."/>
            <person name="Pepin K.H."/>
            <person name="Qin X."/>
            <person name="Sutton G.G."/>
            <person name="Venter E."/>
            <person name="Walenz B.P."/>
            <person name="Wallis J.W."/>
            <person name="Worley K.C."/>
            <person name="Yang S.-P."/>
            <person name="Jones S.M."/>
            <person name="Marra M.A."/>
            <person name="Rocchi M."/>
            <person name="Schein J.E."/>
            <person name="Baertsch R."/>
            <person name="Clarke L."/>
            <person name="Csuros M."/>
            <person name="Glasscock J."/>
            <person name="Harris R.A."/>
            <person name="Havlak P."/>
            <person name="Jackson A.R."/>
            <person name="Jiang H."/>
            <person name="Liu Y."/>
            <person name="Messina D.N."/>
            <person name="Shen Y."/>
            <person name="Song H.X.-Z."/>
            <person name="Wylie T."/>
            <person name="Zhang L."/>
            <person name="Birney E."/>
            <person name="Han K."/>
            <person name="Konkel M.K."/>
            <person name="Lee J."/>
            <person name="Smit A.F.A."/>
            <person name="Ullmer B."/>
            <person name="Wang H."/>
            <person name="Xing J."/>
            <person name="Burhans R."/>
            <person name="Cheng Z."/>
            <person name="Karro J.E."/>
            <person name="Ma J."/>
            <person name="Raney B."/>
            <person name="She X."/>
            <person name="Cox M.J."/>
            <person name="Demuth J.P."/>
            <person name="Dumas L.J."/>
            <person name="Han S.-G."/>
            <person name="Hopkins J."/>
            <person name="Karimpour-Fard A."/>
            <person name="Kim Y.H."/>
            <person name="Pollack J.R."/>
            <person name="Vinar T."/>
            <person name="Addo-Quaye C."/>
            <person name="Degenhardt J."/>
            <person name="Denby A."/>
            <person name="Hubisz M.J."/>
            <person name="Indap A."/>
            <person name="Kosiol C."/>
            <person name="Lahn B.T."/>
            <person name="Lawson H.A."/>
            <person name="Marklein A."/>
            <person name="Nielsen R."/>
            <person name="Vallender E.J."/>
            <person name="Clark A.G."/>
            <person name="Ferguson B."/>
            <person name="Hernandez R.D."/>
            <person name="Hirani K."/>
            <person name="Kehrer-Sawatzki H."/>
            <person name="Kolb J."/>
            <person name="Patil S."/>
            <person name="Pu L.-L."/>
            <person name="Ren Y."/>
            <person name="Smith D.G."/>
            <person name="Wheeler D.A."/>
            <person name="Schenck I."/>
            <person name="Ball E.V."/>
            <person name="Chen R."/>
            <person name="Cooper D.N."/>
            <person name="Giardine B."/>
            <person name="Hsu F."/>
            <person name="Kent W.J."/>
            <person name="Lesk A."/>
            <person name="Nelson D.L."/>
            <person name="O'brien W.E."/>
            <person name="Pruefer K."/>
            <person name="Stenson P.D."/>
            <person name="Wallace J.C."/>
            <person name="Ke H."/>
            <person name="Liu X.-M."/>
            <person name="Wang P."/>
            <person name="Xiang A.P."/>
            <person name="Yang F."/>
            <person name="Barber G.P."/>
            <person name="Haussler D."/>
            <person name="Karolchik D."/>
            <person name="Kern A.D."/>
            <person name="Kuhn R.M."/>
            <person name="Smith K.E."/>
            <person name="Zwieg A.S."/>
        </authorList>
    </citation>
    <scope>NUCLEOTIDE SEQUENCE [LARGE SCALE GENOMIC DNA]</scope>
    <source>
        <strain evidence="2">17573</strain>
    </source>
</reference>
<dbReference type="PANTHER" id="PTHR12138:SF156">
    <property type="entry name" value="LMO7 DOWNSTREAM NEIGHBOR PROTEIN"/>
    <property type="match status" value="1"/>
</dbReference>
<dbReference type="GeneTree" id="ENSGT01120000271815"/>
<evidence type="ECO:0000313" key="2">
    <source>
        <dbReference type="Proteomes" id="UP000006718"/>
    </source>
</evidence>